<protein>
    <submittedName>
        <fullName evidence="2">STAS domain-containing protein</fullName>
    </submittedName>
</protein>
<feature type="domain" description="STAS" evidence="1">
    <location>
        <begin position="1"/>
        <end position="93"/>
    </location>
</feature>
<dbReference type="Proteomes" id="UP001163726">
    <property type="component" value="Chromosome"/>
</dbReference>
<organism evidence="2 3">
    <name type="scientific">Catenovulum adriaticum</name>
    <dbReference type="NCBI Taxonomy" id="2984846"/>
    <lineage>
        <taxon>Bacteria</taxon>
        <taxon>Pseudomonadati</taxon>
        <taxon>Pseudomonadota</taxon>
        <taxon>Gammaproteobacteria</taxon>
        <taxon>Alteromonadales</taxon>
        <taxon>Alteromonadaceae</taxon>
        <taxon>Catenovulum</taxon>
    </lineage>
</organism>
<evidence type="ECO:0000313" key="3">
    <source>
        <dbReference type="Proteomes" id="UP001163726"/>
    </source>
</evidence>
<dbReference type="Gene3D" id="3.30.750.24">
    <property type="entry name" value="STAS domain"/>
    <property type="match status" value="1"/>
</dbReference>
<dbReference type="InterPro" id="IPR002645">
    <property type="entry name" value="STAS_dom"/>
</dbReference>
<keyword evidence="3" id="KW-1185">Reference proteome</keyword>
<accession>A0ABY7AMI3</accession>
<gene>
    <name evidence="2" type="ORF">OLW01_12440</name>
</gene>
<evidence type="ECO:0000313" key="2">
    <source>
        <dbReference type="EMBL" id="WAJ69942.1"/>
    </source>
</evidence>
<dbReference type="RefSeq" id="WP_268074241.1">
    <property type="nucleotide sequence ID" value="NZ_CP109965.1"/>
</dbReference>
<dbReference type="InterPro" id="IPR036513">
    <property type="entry name" value="STAS_dom_sf"/>
</dbReference>
<dbReference type="InterPro" id="IPR058548">
    <property type="entry name" value="MlaB-like_STAS"/>
</dbReference>
<dbReference type="EMBL" id="CP109965">
    <property type="protein sequence ID" value="WAJ69942.1"/>
    <property type="molecule type" value="Genomic_DNA"/>
</dbReference>
<reference evidence="2" key="1">
    <citation type="submission" date="2022-10" db="EMBL/GenBank/DDBJ databases">
        <title>Catenovulum adriacola sp. nov. isolated in the Harbour of Susak.</title>
        <authorList>
            <person name="Schoch T."/>
            <person name="Reich S.J."/>
            <person name="Stoeferle S."/>
            <person name="Flaiz M."/>
            <person name="Kazda M."/>
            <person name="Riedel C.U."/>
            <person name="Duerre P."/>
        </authorList>
    </citation>
    <scope>NUCLEOTIDE SEQUENCE</scope>
    <source>
        <strain evidence="2">TS8</strain>
    </source>
</reference>
<name>A0ABY7AMI3_9ALTE</name>
<dbReference type="Pfam" id="PF13466">
    <property type="entry name" value="STAS_2"/>
    <property type="match status" value="1"/>
</dbReference>
<dbReference type="PROSITE" id="PS50801">
    <property type="entry name" value="STAS"/>
    <property type="match status" value="1"/>
</dbReference>
<dbReference type="SUPFAM" id="SSF52091">
    <property type="entry name" value="SpoIIaa-like"/>
    <property type="match status" value="1"/>
</dbReference>
<proteinExistence type="predicted"/>
<evidence type="ECO:0000259" key="1">
    <source>
        <dbReference type="PROSITE" id="PS50801"/>
    </source>
</evidence>
<sequence>MIETSCYQLMPVANITQAEQILSDFRELMVLGQAIEIDASLVERIDTSVLQLLVSLKKSLSENQLQLTWTATSDDFNRAVIASGVNQYLEINS</sequence>